<evidence type="ECO:0000256" key="1">
    <source>
        <dbReference type="SAM" id="MobiDB-lite"/>
    </source>
</evidence>
<gene>
    <name evidence="2" type="ORF">GCM10009422_02150</name>
</gene>
<evidence type="ECO:0000313" key="2">
    <source>
        <dbReference type="EMBL" id="GAA0610875.1"/>
    </source>
</evidence>
<dbReference type="EMBL" id="BAAAGA010000001">
    <property type="protein sequence ID" value="GAA0610875.1"/>
    <property type="molecule type" value="Genomic_DNA"/>
</dbReference>
<accession>A0ABN1GG68</accession>
<proteinExistence type="predicted"/>
<dbReference type="InterPro" id="IPR021330">
    <property type="entry name" value="DUF2939"/>
</dbReference>
<name>A0ABN1GG68_9CAUL</name>
<feature type="compositionally biased region" description="Basic and acidic residues" evidence="1">
    <location>
        <begin position="124"/>
        <end position="137"/>
    </location>
</feature>
<comment type="caution">
    <text evidence="2">The sequence shown here is derived from an EMBL/GenBank/DDBJ whole genome shotgun (WGS) entry which is preliminary data.</text>
</comment>
<protein>
    <submittedName>
        <fullName evidence="2">DUF2939 domain-containing protein</fullName>
    </submittedName>
</protein>
<organism evidence="2 3">
    <name type="scientific">Brevundimonas kwangchunensis</name>
    <dbReference type="NCBI Taxonomy" id="322163"/>
    <lineage>
        <taxon>Bacteria</taxon>
        <taxon>Pseudomonadati</taxon>
        <taxon>Pseudomonadota</taxon>
        <taxon>Alphaproteobacteria</taxon>
        <taxon>Caulobacterales</taxon>
        <taxon>Caulobacteraceae</taxon>
        <taxon>Brevundimonas</taxon>
    </lineage>
</organism>
<dbReference type="RefSeq" id="WP_343789045.1">
    <property type="nucleotide sequence ID" value="NZ_BAAAGA010000001.1"/>
</dbReference>
<dbReference type="Pfam" id="PF11159">
    <property type="entry name" value="DUF2939"/>
    <property type="match status" value="1"/>
</dbReference>
<sequence length="186" mass="20248">MTRKLLTGIAATAVIAVVAAWAAAPIFAGQALIRAAKAGDADKLEQLVDFPALRTSMKDELGRELARRIRNDPRVADSGLGGLGYVLAPMVLSGAVDTLVTPEVIAQMVTTAEAPDPTDDETRESEPNAADRRDDKDIHQSWGYRDLNRFAVTLTDRDQPDQHLALIMERRGLFSWKLAAIDLQAE</sequence>
<feature type="region of interest" description="Disordered" evidence="1">
    <location>
        <begin position="110"/>
        <end position="137"/>
    </location>
</feature>
<keyword evidence="3" id="KW-1185">Reference proteome</keyword>
<reference evidence="2 3" key="1">
    <citation type="journal article" date="2019" name="Int. J. Syst. Evol. Microbiol.">
        <title>The Global Catalogue of Microorganisms (GCM) 10K type strain sequencing project: providing services to taxonomists for standard genome sequencing and annotation.</title>
        <authorList>
            <consortium name="The Broad Institute Genomics Platform"/>
            <consortium name="The Broad Institute Genome Sequencing Center for Infectious Disease"/>
            <person name="Wu L."/>
            <person name="Ma J."/>
        </authorList>
    </citation>
    <scope>NUCLEOTIDE SEQUENCE [LARGE SCALE GENOMIC DNA]</scope>
    <source>
        <strain evidence="2 3">JCM 12928</strain>
    </source>
</reference>
<evidence type="ECO:0000313" key="3">
    <source>
        <dbReference type="Proteomes" id="UP001501352"/>
    </source>
</evidence>
<dbReference type="Proteomes" id="UP001501352">
    <property type="component" value="Unassembled WGS sequence"/>
</dbReference>